<evidence type="ECO:0000256" key="1">
    <source>
        <dbReference type="ARBA" id="ARBA00009861"/>
    </source>
</evidence>
<reference evidence="2" key="1">
    <citation type="submission" date="2020-03" db="EMBL/GenBank/DDBJ databases">
        <title>Castanea mollissima Vanexum genome sequencing.</title>
        <authorList>
            <person name="Staton M."/>
        </authorList>
    </citation>
    <scope>NUCLEOTIDE SEQUENCE</scope>
    <source>
        <tissue evidence="2">Leaf</tissue>
    </source>
</reference>
<dbReference type="AlphaFoldDB" id="A0A8J4RTL4"/>
<sequence>MANHHNTIFSLDRKDFVLVLPAKPTSSCVLSLSSIDNNPNLQLLSHTVYVYRSNVDSSNDNNHDFTSSCCRQADPASVIREALSKALVYYYPLAGKLKKNCAGKLQINCTGDGVPFLVATSNCDLSSLHYLDGVDAEVTKQFVYDIPSEGDSGYHPLVFQLTKFSCGGFTIGMSLSHSLCDGFGAAQFFRALAELASGKSEPSVKPVWERERLVGTPTEEPFQLHVDKTSLAASPYLPTTDLLHECFYVSGDSINRLKMSLTEECGSENLNESFTTIEALSAYVWRSRKLLNPPLPDGYYGNAFTEANVELMGGEQNEVPLSKVVKLIRDRKKVASKSDYIMHSLGVLERCREENIKFNGGGASMVLTDWRQLGLLEEVDFGWKGSINIIPVPMNMFGYVDLCMFLPPSNVDPSMKDGVRAFVSLPRAAMEEFKEEMCALKIGGDSACA</sequence>
<keyword evidence="3" id="KW-1185">Reference proteome</keyword>
<gene>
    <name evidence="2" type="ORF">CMV_002481</name>
</gene>
<dbReference type="Proteomes" id="UP000737018">
    <property type="component" value="Unassembled WGS sequence"/>
</dbReference>
<evidence type="ECO:0000313" key="3">
    <source>
        <dbReference type="Proteomes" id="UP000737018"/>
    </source>
</evidence>
<dbReference type="InterPro" id="IPR023213">
    <property type="entry name" value="CAT-like_dom_sf"/>
</dbReference>
<accession>A0A8J4RTL4</accession>
<comment type="similarity">
    <text evidence="1">Belongs to the plant acyltransferase family.</text>
</comment>
<proteinExistence type="inferred from homology"/>
<dbReference type="EMBL" id="JRKL02000179">
    <property type="protein sequence ID" value="KAF3974154.1"/>
    <property type="molecule type" value="Genomic_DNA"/>
</dbReference>
<dbReference type="OrthoDB" id="671439at2759"/>
<dbReference type="PANTHER" id="PTHR31147:SF25">
    <property type="entry name" value="HXXXD-TYPE ACYL-TRANSFERASE FAMILY PROTEIN"/>
    <property type="match status" value="1"/>
</dbReference>
<protein>
    <submittedName>
        <fullName evidence="2">Uncharacterized protein</fullName>
    </submittedName>
</protein>
<dbReference type="InterPro" id="IPR050898">
    <property type="entry name" value="Plant_acyltransferase"/>
</dbReference>
<dbReference type="Gene3D" id="3.30.559.10">
    <property type="entry name" value="Chloramphenicol acetyltransferase-like domain"/>
    <property type="match status" value="2"/>
</dbReference>
<evidence type="ECO:0000313" key="2">
    <source>
        <dbReference type="EMBL" id="KAF3974154.1"/>
    </source>
</evidence>
<dbReference type="PANTHER" id="PTHR31147">
    <property type="entry name" value="ACYL TRANSFERASE 4"/>
    <property type="match status" value="1"/>
</dbReference>
<dbReference type="Pfam" id="PF02458">
    <property type="entry name" value="Transferase"/>
    <property type="match status" value="1"/>
</dbReference>
<organism evidence="2 3">
    <name type="scientific">Castanea mollissima</name>
    <name type="common">Chinese chestnut</name>
    <dbReference type="NCBI Taxonomy" id="60419"/>
    <lineage>
        <taxon>Eukaryota</taxon>
        <taxon>Viridiplantae</taxon>
        <taxon>Streptophyta</taxon>
        <taxon>Embryophyta</taxon>
        <taxon>Tracheophyta</taxon>
        <taxon>Spermatophyta</taxon>
        <taxon>Magnoliopsida</taxon>
        <taxon>eudicotyledons</taxon>
        <taxon>Gunneridae</taxon>
        <taxon>Pentapetalae</taxon>
        <taxon>rosids</taxon>
        <taxon>fabids</taxon>
        <taxon>Fagales</taxon>
        <taxon>Fagaceae</taxon>
        <taxon>Castanea</taxon>
    </lineage>
</organism>
<comment type="caution">
    <text evidence="2">The sequence shown here is derived from an EMBL/GenBank/DDBJ whole genome shotgun (WGS) entry which is preliminary data.</text>
</comment>
<name>A0A8J4RTL4_9ROSI</name>